<dbReference type="PANTHER" id="PTHR23157:SF25">
    <property type="entry name" value="GRIP AND COILED-COIL DOMAIN-CONTAINING PROTEIN 1"/>
    <property type="match status" value="1"/>
</dbReference>
<feature type="domain" description="GRIP" evidence="8">
    <location>
        <begin position="780"/>
        <end position="831"/>
    </location>
</feature>
<feature type="coiled-coil region" evidence="6">
    <location>
        <begin position="752"/>
        <end position="779"/>
    </location>
</feature>
<comment type="subcellular location">
    <subcellularLocation>
        <location evidence="2">Cytoplasm</location>
    </subcellularLocation>
    <subcellularLocation>
        <location evidence="1">Endomembrane system</location>
        <topology evidence="1">Peripheral membrane protein</topology>
    </subcellularLocation>
</comment>
<keyword evidence="5" id="KW-0472">Membrane</keyword>
<feature type="compositionally biased region" description="Polar residues" evidence="7">
    <location>
        <begin position="829"/>
        <end position="842"/>
    </location>
</feature>
<keyword evidence="4 6" id="KW-0175">Coiled coil</keyword>
<dbReference type="PROSITE" id="PS50913">
    <property type="entry name" value="GRIP"/>
    <property type="match status" value="1"/>
</dbReference>
<feature type="compositionally biased region" description="Low complexity" evidence="7">
    <location>
        <begin position="867"/>
        <end position="890"/>
    </location>
</feature>
<dbReference type="Gene3D" id="1.10.220.60">
    <property type="entry name" value="GRIP domain"/>
    <property type="match status" value="1"/>
</dbReference>
<feature type="coiled-coil region" evidence="6">
    <location>
        <begin position="110"/>
        <end position="517"/>
    </location>
</feature>
<dbReference type="EMBL" id="QUTI01020784">
    <property type="protein sequence ID" value="RLO08953.1"/>
    <property type="molecule type" value="Genomic_DNA"/>
</dbReference>
<dbReference type="Pfam" id="PF01465">
    <property type="entry name" value="GRIP"/>
    <property type="match status" value="1"/>
</dbReference>
<dbReference type="InterPro" id="IPR051952">
    <property type="entry name" value="Golgi-autophagy_related"/>
</dbReference>
<proteinExistence type="predicted"/>
<evidence type="ECO:0000256" key="4">
    <source>
        <dbReference type="ARBA" id="ARBA00023054"/>
    </source>
</evidence>
<evidence type="ECO:0000313" key="9">
    <source>
        <dbReference type="EMBL" id="RLO08953.1"/>
    </source>
</evidence>
<sequence>DSVKSQLVAAQQAVAADASDKVAMLQQVVTHEQLKVQELTASLHAKASQVNALESTVADLDRAAREALRQAEADKAAHAAGVEYATRLQTSLEQLQVDVASTNAAKIAVETELERLKAALQESVAAHERNESCLNQAATEALAAKVAMEAEVARLENAVEAATTRAAQAESDKSAEADRLQQTLEDARTAAVALADKDRAEADKLRQDVATHRDQVLALQAQLDTETSQRVAQVYESQTQLAQLQAQLEVATSTVQSYTTELSSHVEMIHEKDARLAALQVALDDQEARLAESRQNNNEVATLQAKLLAIEQEAAAHLASIDALHQQVAAHQTELASVQATAAATEASFAVELQNVAALRVEVEAKTADLQLAHAQLQRLDEDRLNERETWQKRLHETTAACQAELEAVQARLAAVQKTADAYAQDIQSQMAAAHDREENMAALKQEMQLAQANLGQRLHTAETDASALANDVARLRTELATVQTELASRTAELRTAQDAADAANAAKANVEAELQETRVVAAKTLEGEVARLTLKWKEMEGAWAAQKAENGRMAKEMHTLHKTWSEKNALAARLHAENVQLGEASAGMTAEVAQLRLALTDQSQALRQVQDAVKEQSDVAAARALDVIRVEAALAEAAAAHSRRQDEWQGTLHAMEVAAREREADLQQKFAAEVEKVEADGRAKSKLARQMVLEKEELIASLTTKLAKVEEDVRSGDADHRRIFELASMQANRDATSRSREQEFAELTAAFEQVRLQNAQLIQDKEALEDDIAHLVRTERREGVNMEYLKNVVVQFMSFRPGSSQQLKLIPVLSMLLQFTPEDMDEVQASTKQASSWTSSWSEKKPVRNINAPSPIVIPPRKKVGSPRSLNSPSKSSSPRSSPRGSSPRSKARRSMSPPKQRAMTAQEPLVHHDSIDL</sequence>
<dbReference type="PANTHER" id="PTHR23157">
    <property type="entry name" value="GRIP AND COILED-COIL DOMAIN-CONTAINING PROTEIN 1"/>
    <property type="match status" value="1"/>
</dbReference>
<feature type="region of interest" description="Disordered" evidence="7">
    <location>
        <begin position="828"/>
        <end position="919"/>
    </location>
</feature>
<evidence type="ECO:0000256" key="3">
    <source>
        <dbReference type="ARBA" id="ARBA00022490"/>
    </source>
</evidence>
<dbReference type="SMART" id="SM00755">
    <property type="entry name" value="Grip"/>
    <property type="match status" value="1"/>
</dbReference>
<name>A0A9X8E4V4_APHAT</name>
<evidence type="ECO:0000256" key="5">
    <source>
        <dbReference type="ARBA" id="ARBA00023136"/>
    </source>
</evidence>
<evidence type="ECO:0000313" key="10">
    <source>
        <dbReference type="Proteomes" id="UP000275652"/>
    </source>
</evidence>
<evidence type="ECO:0000256" key="6">
    <source>
        <dbReference type="SAM" id="Coils"/>
    </source>
</evidence>
<protein>
    <recommendedName>
        <fullName evidence="8">GRIP domain-containing protein</fullName>
    </recommendedName>
</protein>
<evidence type="ECO:0000256" key="2">
    <source>
        <dbReference type="ARBA" id="ARBA00004496"/>
    </source>
</evidence>
<gene>
    <name evidence="9" type="ORF">DYB28_003580</name>
</gene>
<dbReference type="Proteomes" id="UP000275652">
    <property type="component" value="Unassembled WGS sequence"/>
</dbReference>
<feature type="non-terminal residue" evidence="9">
    <location>
        <position position="1"/>
    </location>
</feature>
<evidence type="ECO:0000259" key="8">
    <source>
        <dbReference type="PROSITE" id="PS50913"/>
    </source>
</evidence>
<reference evidence="9 10" key="1">
    <citation type="journal article" date="2018" name="J. Invertebr. Pathol.">
        <title>New genotyping method for the causative agent of crayfish plague (Aphanomyces astaci) based on whole genome data.</title>
        <authorList>
            <person name="Minardi D."/>
            <person name="Studholme D.J."/>
            <person name="van der Giezen M."/>
            <person name="Pretto T."/>
            <person name="Oidtmann B."/>
        </authorList>
    </citation>
    <scope>NUCLEOTIDE SEQUENCE [LARGE SCALE GENOMIC DNA]</scope>
    <source>
        <strain evidence="9 10">KB13</strain>
    </source>
</reference>
<evidence type="ECO:0000256" key="1">
    <source>
        <dbReference type="ARBA" id="ARBA00004184"/>
    </source>
</evidence>
<comment type="caution">
    <text evidence="9">The sequence shown here is derived from an EMBL/GenBank/DDBJ whole genome shotgun (WGS) entry which is preliminary data.</text>
</comment>
<dbReference type="AlphaFoldDB" id="A0A9X8E4V4"/>
<accession>A0A9X8E4V4</accession>
<dbReference type="GO" id="GO:0005794">
    <property type="term" value="C:Golgi apparatus"/>
    <property type="evidence" value="ECO:0007669"/>
    <property type="project" value="TreeGrafter"/>
</dbReference>
<evidence type="ECO:0000256" key="7">
    <source>
        <dbReference type="SAM" id="MobiDB-lite"/>
    </source>
</evidence>
<dbReference type="InterPro" id="IPR000237">
    <property type="entry name" value="GRIP_dom"/>
</dbReference>
<organism evidence="9 10">
    <name type="scientific">Aphanomyces astaci</name>
    <name type="common">Crayfish plague agent</name>
    <dbReference type="NCBI Taxonomy" id="112090"/>
    <lineage>
        <taxon>Eukaryota</taxon>
        <taxon>Sar</taxon>
        <taxon>Stramenopiles</taxon>
        <taxon>Oomycota</taxon>
        <taxon>Saprolegniomycetes</taxon>
        <taxon>Saprolegniales</taxon>
        <taxon>Verrucalvaceae</taxon>
        <taxon>Aphanomyces</taxon>
    </lineage>
</organism>
<keyword evidence="3" id="KW-0963">Cytoplasm</keyword>